<evidence type="ECO:0000256" key="1">
    <source>
        <dbReference type="SAM" id="SignalP"/>
    </source>
</evidence>
<dbReference type="PANTHER" id="PTHR43649">
    <property type="entry name" value="ARABINOSE-BINDING PROTEIN-RELATED"/>
    <property type="match status" value="1"/>
</dbReference>
<feature type="chain" id="PRO_5047407826" evidence="1">
    <location>
        <begin position="27"/>
        <end position="542"/>
    </location>
</feature>
<dbReference type="RefSeq" id="WP_205172876.1">
    <property type="nucleotide sequence ID" value="NZ_JAFBDZ010000002.1"/>
</dbReference>
<accession>A0ABS2NDR2</accession>
<protein>
    <submittedName>
        <fullName evidence="2">Aldouronate transport system substrate-binding protein</fullName>
    </submittedName>
</protein>
<dbReference type="Pfam" id="PF01547">
    <property type="entry name" value="SBP_bac_1"/>
    <property type="match status" value="1"/>
</dbReference>
<dbReference type="Proteomes" id="UP001646157">
    <property type="component" value="Unassembled WGS sequence"/>
</dbReference>
<keyword evidence="1" id="KW-0732">Signal</keyword>
<sequence>MFGKKYGRKYLAGIVAGALFSSLLLSGCSDEETSKKVEKNLDNVNKTGMPIVKEKVEIDAFGAKFFASQDWDDLMLWNKYEEMTNIDVNWETVQIQSLEEKRNLMLASGDYPDMIFAAAFSRSDIAKYGKQGVFLPLNDLIDEYAPNLKKLMEKYPVIEQGITMADGNIYSLPAFYDPEFIGLSTGTSWIKSEWLDKLGLEEPKTLDEFYNVLKAFKEQDPNGNGKADEIPWGGGYGIDPLINELGGAFGINSRGTSNKHIDLDIETDEVRFEPTSDDYKELLQYLNKLYKDGLINQDIFTTEPHEFNAAAGSGNYGVLSSIDPKTLLGLDGYVGIPVLAGEDGKQLLTGVGSRLGNIGMFVMTDKNENPAATLRWMDHFYGDEGSKMFFMGFEGVTFEEKDGEFVYTEEITNNPDGLNLDQAISKYLTWPGGYYPGFVQKKYFQGAEAKDAQTANSEKALPHTLSQDKIWPAFNFTIEEQDQISTMSTDIDTFVEESTAAFITGDKSFSEWDQYVETLEKMGLKDYLKIYQAAYERYKEQK</sequence>
<comment type="caution">
    <text evidence="2">The sequence shown here is derived from an EMBL/GenBank/DDBJ whole genome shotgun (WGS) entry which is preliminary data.</text>
</comment>
<evidence type="ECO:0000313" key="2">
    <source>
        <dbReference type="EMBL" id="MBM7585953.1"/>
    </source>
</evidence>
<proteinExistence type="predicted"/>
<keyword evidence="3" id="KW-1185">Reference proteome</keyword>
<dbReference type="PANTHER" id="PTHR43649:SF12">
    <property type="entry name" value="DIACETYLCHITOBIOSE BINDING PROTEIN DASA"/>
    <property type="match status" value="1"/>
</dbReference>
<dbReference type="PROSITE" id="PS51257">
    <property type="entry name" value="PROKAR_LIPOPROTEIN"/>
    <property type="match status" value="1"/>
</dbReference>
<dbReference type="InterPro" id="IPR050490">
    <property type="entry name" value="Bact_solute-bd_prot1"/>
</dbReference>
<dbReference type="EMBL" id="JAFBDZ010000002">
    <property type="protein sequence ID" value="MBM7585953.1"/>
    <property type="molecule type" value="Genomic_DNA"/>
</dbReference>
<dbReference type="Gene3D" id="3.40.190.10">
    <property type="entry name" value="Periplasmic binding protein-like II"/>
    <property type="match status" value="2"/>
</dbReference>
<dbReference type="SUPFAM" id="SSF53850">
    <property type="entry name" value="Periplasmic binding protein-like II"/>
    <property type="match status" value="1"/>
</dbReference>
<evidence type="ECO:0000313" key="3">
    <source>
        <dbReference type="Proteomes" id="UP001646157"/>
    </source>
</evidence>
<name>A0ABS2NDR2_9BACI</name>
<organism evidence="2 3">
    <name type="scientific">Rossellomorea pakistanensis</name>
    <dbReference type="NCBI Taxonomy" id="992288"/>
    <lineage>
        <taxon>Bacteria</taxon>
        <taxon>Bacillati</taxon>
        <taxon>Bacillota</taxon>
        <taxon>Bacilli</taxon>
        <taxon>Bacillales</taxon>
        <taxon>Bacillaceae</taxon>
        <taxon>Rossellomorea</taxon>
    </lineage>
</organism>
<dbReference type="InterPro" id="IPR006059">
    <property type="entry name" value="SBP"/>
</dbReference>
<gene>
    <name evidence="2" type="ORF">JOC86_002495</name>
</gene>
<reference evidence="2 3" key="1">
    <citation type="submission" date="2021-01" db="EMBL/GenBank/DDBJ databases">
        <title>Genomic Encyclopedia of Type Strains, Phase IV (KMG-IV): sequencing the most valuable type-strain genomes for metagenomic binning, comparative biology and taxonomic classification.</title>
        <authorList>
            <person name="Goeker M."/>
        </authorList>
    </citation>
    <scope>NUCLEOTIDE SEQUENCE [LARGE SCALE GENOMIC DNA]</scope>
    <source>
        <strain evidence="2 3">DSM 24834</strain>
    </source>
</reference>
<feature type="signal peptide" evidence="1">
    <location>
        <begin position="1"/>
        <end position="26"/>
    </location>
</feature>